<gene>
    <name evidence="1" type="ORF">BEN48_14520</name>
</gene>
<reference evidence="1 2" key="1">
    <citation type="submission" date="2016-08" db="EMBL/GenBank/DDBJ databases">
        <title>Hymenobacter coccineus sp. nov., Hymenobacter lapidarius sp. nov. and Hymenobacter glacialis sp. nov., isolated from Antarctic soil.</title>
        <authorList>
            <person name="Sedlacek I."/>
            <person name="Kralova S."/>
            <person name="Kyrova K."/>
            <person name="Maslanova I."/>
            <person name="Stankova E."/>
            <person name="Vrbovska V."/>
            <person name="Nemec M."/>
            <person name="Bartak M."/>
            <person name="Svec P."/>
            <person name="Busse H.-J."/>
            <person name="Pantucek R."/>
        </authorList>
    </citation>
    <scope>NUCLEOTIDE SEQUENCE [LARGE SCALE GENOMIC DNA]</scope>
    <source>
        <strain evidence="1 2">CCM 8648</strain>
    </source>
</reference>
<proteinExistence type="predicted"/>
<dbReference type="AlphaFoldDB" id="A0A1G1T3C2"/>
<dbReference type="EMBL" id="MDZC01000059">
    <property type="protein sequence ID" value="OGX85377.1"/>
    <property type="molecule type" value="Genomic_DNA"/>
</dbReference>
<protein>
    <submittedName>
        <fullName evidence="1">Uncharacterized protein</fullName>
    </submittedName>
</protein>
<dbReference type="Proteomes" id="UP000177791">
    <property type="component" value="Unassembled WGS sequence"/>
</dbReference>
<comment type="caution">
    <text evidence="1">The sequence shown here is derived from an EMBL/GenBank/DDBJ whole genome shotgun (WGS) entry which is preliminary data.</text>
</comment>
<sequence>MIYAKKNNVTYKIVSDKAKSAHCTAIKAGQNYNFDLTSLYSSTAKAPAGTRYVPTAMAGNLGSKGIDWDGKGTIITLEGDSIRDIFFAKNVVGLCLK</sequence>
<dbReference type="STRING" id="1908236.BEN48_14520"/>
<evidence type="ECO:0000313" key="1">
    <source>
        <dbReference type="EMBL" id="OGX85377.1"/>
    </source>
</evidence>
<keyword evidence="2" id="KW-1185">Reference proteome</keyword>
<accession>A0A1G1T3C2</accession>
<organism evidence="1 2">
    <name type="scientific">Hymenobacter glacialis</name>
    <dbReference type="NCBI Taxonomy" id="1908236"/>
    <lineage>
        <taxon>Bacteria</taxon>
        <taxon>Pseudomonadati</taxon>
        <taxon>Bacteroidota</taxon>
        <taxon>Cytophagia</taxon>
        <taxon>Cytophagales</taxon>
        <taxon>Hymenobacteraceae</taxon>
        <taxon>Hymenobacter</taxon>
    </lineage>
</organism>
<name>A0A1G1T3C2_9BACT</name>
<evidence type="ECO:0000313" key="2">
    <source>
        <dbReference type="Proteomes" id="UP000177791"/>
    </source>
</evidence>